<name>W4JZ73_HETIT</name>
<dbReference type="SUPFAM" id="SSF103506">
    <property type="entry name" value="Mitochondrial carrier"/>
    <property type="match status" value="1"/>
</dbReference>
<organism evidence="12 13">
    <name type="scientific">Heterobasidion irregulare (strain TC 32-1)</name>
    <dbReference type="NCBI Taxonomy" id="747525"/>
    <lineage>
        <taxon>Eukaryota</taxon>
        <taxon>Fungi</taxon>
        <taxon>Dikarya</taxon>
        <taxon>Basidiomycota</taxon>
        <taxon>Agaricomycotina</taxon>
        <taxon>Agaricomycetes</taxon>
        <taxon>Russulales</taxon>
        <taxon>Bondarzewiaceae</taxon>
        <taxon>Heterobasidion</taxon>
        <taxon>Heterobasidion annosum species complex</taxon>
    </lineage>
</organism>
<evidence type="ECO:0000256" key="1">
    <source>
        <dbReference type="ARBA" id="ARBA00004225"/>
    </source>
</evidence>
<dbReference type="Pfam" id="PF00153">
    <property type="entry name" value="Mito_carr"/>
    <property type="match status" value="4"/>
</dbReference>
<dbReference type="InParanoid" id="W4JZ73"/>
<evidence type="ECO:0000256" key="10">
    <source>
        <dbReference type="RuleBase" id="RU000488"/>
    </source>
</evidence>
<evidence type="ECO:0000256" key="8">
    <source>
        <dbReference type="ARBA" id="ARBA00023136"/>
    </source>
</evidence>
<keyword evidence="5" id="KW-0677">Repeat</keyword>
<evidence type="ECO:0000256" key="9">
    <source>
        <dbReference type="PROSITE-ProRule" id="PRU00282"/>
    </source>
</evidence>
<dbReference type="GO" id="GO:0022857">
    <property type="term" value="F:transmembrane transporter activity"/>
    <property type="evidence" value="ECO:0007669"/>
    <property type="project" value="TreeGrafter"/>
</dbReference>
<comment type="similarity">
    <text evidence="2 10">Belongs to the mitochondrial carrier (TC 2.A.29) family.</text>
</comment>
<dbReference type="InterPro" id="IPR018108">
    <property type="entry name" value="MCP_transmembrane"/>
</dbReference>
<keyword evidence="7" id="KW-0496">Mitochondrion</keyword>
<feature type="compositionally biased region" description="Pro residues" evidence="11">
    <location>
        <begin position="276"/>
        <end position="291"/>
    </location>
</feature>
<evidence type="ECO:0000313" key="12">
    <source>
        <dbReference type="EMBL" id="ETW78837.1"/>
    </source>
</evidence>
<feature type="repeat" description="Solcar" evidence="9">
    <location>
        <begin position="237"/>
        <end position="363"/>
    </location>
</feature>
<dbReference type="RefSeq" id="XP_009549136.1">
    <property type="nucleotide sequence ID" value="XM_009550841.1"/>
</dbReference>
<comment type="subcellular location">
    <subcellularLocation>
        <location evidence="1">Mitochondrion membrane</location>
        <topology evidence="1">Multi-pass membrane protein</topology>
    </subcellularLocation>
</comment>
<sequence length="365" mass="38825">MASDENKKAVELDPTLDFFAGTVAGMAALSVGYPFDTVKVRFQNPSVSGKYNQSTFHALATIVREERFLGLFKGITAPLASAALLNGLVFASYRFFIKLQLHHDGEIPTLTQIGLAGAGCGVVGSLLTTPVEFLKIQQQQSLIPVPFRRLATPAVTASTTPKAPSALAIALQTLRERGIRGLYRGITATALRDTGFGAYFIGYEAALRVFSPPIGSSAGEALETDPVLTEVSKTLALSPVPFLLAGGVAGVAGWAFTFPFDVIKTRIQSSGDGALPPAPKPVLPTSSPYPPRNHHNSSVPVSASQPPLFPADDRPYRNTLSTIAHSYRTEGSRVFVRGLAPTLIRAVPVNMVTFATFESIVHAFS</sequence>
<feature type="region of interest" description="Disordered" evidence="11">
    <location>
        <begin position="271"/>
        <end position="305"/>
    </location>
</feature>
<dbReference type="PROSITE" id="PS50920">
    <property type="entry name" value="SOLCAR"/>
    <property type="match status" value="3"/>
</dbReference>
<keyword evidence="4 9" id="KW-0812">Transmembrane</keyword>
<dbReference type="GO" id="GO:0031966">
    <property type="term" value="C:mitochondrial membrane"/>
    <property type="evidence" value="ECO:0007669"/>
    <property type="project" value="UniProtKB-SubCell"/>
</dbReference>
<keyword evidence="3 10" id="KW-0813">Transport</keyword>
<protein>
    <submittedName>
        <fullName evidence="12">Mitochondrial carrier protein</fullName>
    </submittedName>
</protein>
<keyword evidence="6" id="KW-1133">Transmembrane helix</keyword>
<dbReference type="GeneID" id="20665974"/>
<evidence type="ECO:0000256" key="6">
    <source>
        <dbReference type="ARBA" id="ARBA00022989"/>
    </source>
</evidence>
<dbReference type="KEGG" id="hir:HETIRDRAFT_104182"/>
<feature type="repeat" description="Solcar" evidence="9">
    <location>
        <begin position="108"/>
        <end position="210"/>
    </location>
</feature>
<dbReference type="EMBL" id="KI925461">
    <property type="protein sequence ID" value="ETW78837.1"/>
    <property type="molecule type" value="Genomic_DNA"/>
</dbReference>
<dbReference type="eggNOG" id="KOG0762">
    <property type="taxonomic scope" value="Eukaryota"/>
</dbReference>
<reference evidence="12 13" key="1">
    <citation type="journal article" date="2012" name="New Phytol.">
        <title>Insight into trade-off between wood decay and parasitism from the genome of a fungal forest pathogen.</title>
        <authorList>
            <person name="Olson A."/>
            <person name="Aerts A."/>
            <person name="Asiegbu F."/>
            <person name="Belbahri L."/>
            <person name="Bouzid O."/>
            <person name="Broberg A."/>
            <person name="Canback B."/>
            <person name="Coutinho P.M."/>
            <person name="Cullen D."/>
            <person name="Dalman K."/>
            <person name="Deflorio G."/>
            <person name="van Diepen L.T."/>
            <person name="Dunand C."/>
            <person name="Duplessis S."/>
            <person name="Durling M."/>
            <person name="Gonthier P."/>
            <person name="Grimwood J."/>
            <person name="Fossdal C.G."/>
            <person name="Hansson D."/>
            <person name="Henrissat B."/>
            <person name="Hietala A."/>
            <person name="Himmelstrand K."/>
            <person name="Hoffmeister D."/>
            <person name="Hogberg N."/>
            <person name="James T.Y."/>
            <person name="Karlsson M."/>
            <person name="Kohler A."/>
            <person name="Kues U."/>
            <person name="Lee Y.H."/>
            <person name="Lin Y.C."/>
            <person name="Lind M."/>
            <person name="Lindquist E."/>
            <person name="Lombard V."/>
            <person name="Lucas S."/>
            <person name="Lunden K."/>
            <person name="Morin E."/>
            <person name="Murat C."/>
            <person name="Park J."/>
            <person name="Raffaello T."/>
            <person name="Rouze P."/>
            <person name="Salamov A."/>
            <person name="Schmutz J."/>
            <person name="Solheim H."/>
            <person name="Stahlberg J."/>
            <person name="Velez H."/>
            <person name="de Vries R.P."/>
            <person name="Wiebenga A."/>
            <person name="Woodward S."/>
            <person name="Yakovlev I."/>
            <person name="Garbelotto M."/>
            <person name="Martin F."/>
            <person name="Grigoriev I.V."/>
            <person name="Stenlid J."/>
        </authorList>
    </citation>
    <scope>NUCLEOTIDE SEQUENCE [LARGE SCALE GENOMIC DNA]</scope>
    <source>
        <strain evidence="12 13">TC 32-1</strain>
    </source>
</reference>
<dbReference type="OrthoDB" id="14252at2759"/>
<feature type="compositionally biased region" description="Polar residues" evidence="11">
    <location>
        <begin position="296"/>
        <end position="305"/>
    </location>
</feature>
<evidence type="ECO:0000256" key="2">
    <source>
        <dbReference type="ARBA" id="ARBA00006375"/>
    </source>
</evidence>
<dbReference type="InterPro" id="IPR050567">
    <property type="entry name" value="Mitochondrial_Carrier"/>
</dbReference>
<evidence type="ECO:0000256" key="5">
    <source>
        <dbReference type="ARBA" id="ARBA00022737"/>
    </source>
</evidence>
<dbReference type="HOGENOM" id="CLU_015166_16_0_1"/>
<dbReference type="InterPro" id="IPR023395">
    <property type="entry name" value="MCP_dom_sf"/>
</dbReference>
<dbReference type="Proteomes" id="UP000030671">
    <property type="component" value="Unassembled WGS sequence"/>
</dbReference>
<evidence type="ECO:0000256" key="3">
    <source>
        <dbReference type="ARBA" id="ARBA00022448"/>
    </source>
</evidence>
<dbReference type="PANTHER" id="PTHR45624">
    <property type="entry name" value="MITOCHONDRIAL BASIC AMINO ACIDS TRANSPORTER-RELATED"/>
    <property type="match status" value="1"/>
</dbReference>
<feature type="repeat" description="Solcar" evidence="9">
    <location>
        <begin position="12"/>
        <end position="99"/>
    </location>
</feature>
<dbReference type="PANTHER" id="PTHR45624:SF10">
    <property type="entry name" value="SLC (SOLUTE CARRIER) HOMOLOG"/>
    <property type="match status" value="1"/>
</dbReference>
<proteinExistence type="inferred from homology"/>
<keyword evidence="8 9" id="KW-0472">Membrane</keyword>
<dbReference type="Gene3D" id="1.50.40.10">
    <property type="entry name" value="Mitochondrial carrier domain"/>
    <property type="match status" value="1"/>
</dbReference>
<dbReference type="AlphaFoldDB" id="W4JZ73"/>
<evidence type="ECO:0000256" key="11">
    <source>
        <dbReference type="SAM" id="MobiDB-lite"/>
    </source>
</evidence>
<evidence type="ECO:0000313" key="13">
    <source>
        <dbReference type="Proteomes" id="UP000030671"/>
    </source>
</evidence>
<gene>
    <name evidence="12" type="ORF">HETIRDRAFT_104182</name>
</gene>
<evidence type="ECO:0000256" key="4">
    <source>
        <dbReference type="ARBA" id="ARBA00022692"/>
    </source>
</evidence>
<accession>W4JZ73</accession>
<keyword evidence="13" id="KW-1185">Reference proteome</keyword>
<evidence type="ECO:0000256" key="7">
    <source>
        <dbReference type="ARBA" id="ARBA00023128"/>
    </source>
</evidence>